<gene>
    <name evidence="5" type="ORF">ACFFF8_19120</name>
</gene>
<feature type="region of interest" description="Disordered" evidence="2">
    <location>
        <begin position="470"/>
        <end position="495"/>
    </location>
</feature>
<dbReference type="SUPFAM" id="SSF55031">
    <property type="entry name" value="Bacterial exopeptidase dimerisation domain"/>
    <property type="match status" value="1"/>
</dbReference>
<dbReference type="InterPro" id="IPR036264">
    <property type="entry name" value="Bact_exopeptidase_dim_dom"/>
</dbReference>
<accession>A0ABV6SBR7</accession>
<protein>
    <submittedName>
        <fullName evidence="5">Amidohydrolase</fullName>
    </submittedName>
</protein>
<dbReference type="InterPro" id="IPR017145">
    <property type="entry name" value="Aminobenzoyl-glu_utiliz_pB"/>
</dbReference>
<evidence type="ECO:0000313" key="5">
    <source>
        <dbReference type="EMBL" id="MFC0686700.1"/>
    </source>
</evidence>
<sequence length="495" mass="51934">MKHSYLVRAGIGALALGFAAVSAQAQAESLSDKDTAAIIAGIDARKPQLASNARKIWEWAEVGFHEDQSSALLQQQLKAAGFRVEAGTDGIPTAFTATYGNSGPVIALLSEYDALPGLSQTDQPAEQSRGGVAGHACGHNLLGTASVEAAIALAKWLKASGTPGTVRLYGTPAEEGGFAKVYLVRDGFFKDVDAVLSWHPSSSNGASQGQLLSMVTAKFRFTGVASHAAAAPERGRSALDGVEIQNVAVNYLREHVPSDARIHYTITDGGDQPNIVPAHAESFYYVRHYDPEVVRDVFDRVVKAGEGAALATGTKFEYEIIGGSFGTLPNDTLGRVVDASLRRVGGYSYTPDQQRYADAIARTLPKGAAKDGPSAIGTYDFGRKSPASSDVGDISWVVPTASLGTATWVSGTAPHSWQAASASGTSIGVEGAEVAAKTLAISGAQLFLNPEKLREAKAELQRSQGADFKYTPLIGDRKPPLDYARSALPAGRSGQ</sequence>
<dbReference type="Pfam" id="PF01546">
    <property type="entry name" value="Peptidase_M20"/>
    <property type="match status" value="1"/>
</dbReference>
<keyword evidence="1" id="KW-0378">Hydrolase</keyword>
<dbReference type="Gene3D" id="3.30.70.360">
    <property type="match status" value="1"/>
</dbReference>
<keyword evidence="6" id="KW-1185">Reference proteome</keyword>
<dbReference type="InterPro" id="IPR002933">
    <property type="entry name" value="Peptidase_M20"/>
</dbReference>
<dbReference type="EMBL" id="JBHLTM010000075">
    <property type="protein sequence ID" value="MFC0686700.1"/>
    <property type="molecule type" value="Genomic_DNA"/>
</dbReference>
<evidence type="ECO:0000256" key="1">
    <source>
        <dbReference type="ARBA" id="ARBA00022801"/>
    </source>
</evidence>
<dbReference type="Pfam" id="PF07687">
    <property type="entry name" value="M20_dimer"/>
    <property type="match status" value="1"/>
</dbReference>
<evidence type="ECO:0000313" key="6">
    <source>
        <dbReference type="Proteomes" id="UP001589858"/>
    </source>
</evidence>
<dbReference type="PIRSF" id="PIRSF037227">
    <property type="entry name" value="Aminobenzoyl-glu_utiliz_pB"/>
    <property type="match status" value="1"/>
</dbReference>
<dbReference type="NCBIfam" id="TIGR01891">
    <property type="entry name" value="amidohydrolases"/>
    <property type="match status" value="1"/>
</dbReference>
<dbReference type="Proteomes" id="UP001589858">
    <property type="component" value="Unassembled WGS sequence"/>
</dbReference>
<dbReference type="InterPro" id="IPR017439">
    <property type="entry name" value="Amidohydrolase"/>
</dbReference>
<keyword evidence="3" id="KW-0732">Signal</keyword>
<evidence type="ECO:0000256" key="2">
    <source>
        <dbReference type="SAM" id="MobiDB-lite"/>
    </source>
</evidence>
<dbReference type="SUPFAM" id="SSF53187">
    <property type="entry name" value="Zn-dependent exopeptidases"/>
    <property type="match status" value="1"/>
</dbReference>
<evidence type="ECO:0000259" key="4">
    <source>
        <dbReference type="Pfam" id="PF07687"/>
    </source>
</evidence>
<dbReference type="InterPro" id="IPR052030">
    <property type="entry name" value="Peptidase_M20/M20A_hydrolases"/>
</dbReference>
<dbReference type="PANTHER" id="PTHR30575">
    <property type="entry name" value="PEPTIDASE M20"/>
    <property type="match status" value="1"/>
</dbReference>
<dbReference type="Gene3D" id="3.40.630.10">
    <property type="entry name" value="Zn peptidases"/>
    <property type="match status" value="1"/>
</dbReference>
<evidence type="ECO:0000256" key="3">
    <source>
        <dbReference type="SAM" id="SignalP"/>
    </source>
</evidence>
<reference evidence="5 6" key="1">
    <citation type="submission" date="2024-09" db="EMBL/GenBank/DDBJ databases">
        <authorList>
            <person name="Sun Q."/>
            <person name="Mori K."/>
        </authorList>
    </citation>
    <scope>NUCLEOTIDE SEQUENCE [LARGE SCALE GENOMIC DNA]</scope>
    <source>
        <strain evidence="5 6">CICC 11035S</strain>
    </source>
</reference>
<dbReference type="InterPro" id="IPR011650">
    <property type="entry name" value="Peptidase_M20_dimer"/>
</dbReference>
<name>A0ABV6SBR7_9SPHN</name>
<organism evidence="5 6">
    <name type="scientific">Novosphingobium clariflavum</name>
    <dbReference type="NCBI Taxonomy" id="2029884"/>
    <lineage>
        <taxon>Bacteria</taxon>
        <taxon>Pseudomonadati</taxon>
        <taxon>Pseudomonadota</taxon>
        <taxon>Alphaproteobacteria</taxon>
        <taxon>Sphingomonadales</taxon>
        <taxon>Sphingomonadaceae</taxon>
        <taxon>Novosphingobium</taxon>
    </lineage>
</organism>
<feature type="chain" id="PRO_5047145155" evidence="3">
    <location>
        <begin position="28"/>
        <end position="495"/>
    </location>
</feature>
<feature type="domain" description="Peptidase M20 dimerisation" evidence="4">
    <location>
        <begin position="214"/>
        <end position="303"/>
    </location>
</feature>
<proteinExistence type="predicted"/>
<feature type="signal peptide" evidence="3">
    <location>
        <begin position="1"/>
        <end position="27"/>
    </location>
</feature>
<dbReference type="PANTHER" id="PTHR30575:SF0">
    <property type="entry name" value="XAA-ARG DIPEPTIDASE"/>
    <property type="match status" value="1"/>
</dbReference>
<comment type="caution">
    <text evidence="5">The sequence shown here is derived from an EMBL/GenBank/DDBJ whole genome shotgun (WGS) entry which is preliminary data.</text>
</comment>
<dbReference type="RefSeq" id="WP_267218504.1">
    <property type="nucleotide sequence ID" value="NZ_JAPCWC010000001.1"/>
</dbReference>